<feature type="transmembrane region" description="Helical" evidence="3">
    <location>
        <begin position="20"/>
        <end position="41"/>
    </location>
</feature>
<reference evidence="4 5" key="1">
    <citation type="submission" date="2024-03" db="EMBL/GenBank/DDBJ databases">
        <title>Draft genome sequence of Pseudonocardia sp. DW16-2.</title>
        <authorList>
            <person name="Duangmal K."/>
        </authorList>
    </citation>
    <scope>NUCLEOTIDE SEQUENCE [LARGE SCALE GENOMIC DNA]</scope>
    <source>
        <strain evidence="4 5">DW16-2</strain>
    </source>
</reference>
<evidence type="ECO:0000256" key="3">
    <source>
        <dbReference type="SAM" id="Phobius"/>
    </source>
</evidence>
<comment type="similarity">
    <text evidence="1">Belongs to the CPA3 antiporters (TC 2.A.63) subunit G family.</text>
</comment>
<dbReference type="PANTHER" id="PTHR34703">
    <property type="entry name" value="ANTIPORTER SUBUNIT MNHG2-RELATED"/>
    <property type="match status" value="1"/>
</dbReference>
<comment type="caution">
    <text evidence="4">The sequence shown here is derived from an EMBL/GenBank/DDBJ whole genome shotgun (WGS) entry which is preliminary data.</text>
</comment>
<gene>
    <name evidence="4" type="primary">mnhG</name>
    <name evidence="4" type="ORF">WJX68_09885</name>
</gene>
<dbReference type="NCBIfam" id="NF009314">
    <property type="entry name" value="PRK12674.1-2"/>
    <property type="match status" value="1"/>
</dbReference>
<keyword evidence="3" id="KW-1133">Transmembrane helix</keyword>
<dbReference type="NCBIfam" id="TIGR01300">
    <property type="entry name" value="CPA3_mnhG_phaG"/>
    <property type="match status" value="1"/>
</dbReference>
<accession>A0ABU8T5Q0</accession>
<dbReference type="EMBL" id="JBBJUP010000006">
    <property type="protein sequence ID" value="MEJ8279240.1"/>
    <property type="molecule type" value="Genomic_DNA"/>
</dbReference>
<dbReference type="PANTHER" id="PTHR34703:SF1">
    <property type="entry name" value="ANTIPORTER SUBUNIT MNHG2-RELATED"/>
    <property type="match status" value="1"/>
</dbReference>
<evidence type="ECO:0000313" key="5">
    <source>
        <dbReference type="Proteomes" id="UP001364211"/>
    </source>
</evidence>
<dbReference type="RefSeq" id="WP_340288454.1">
    <property type="nucleotide sequence ID" value="NZ_JBBJUP010000006.1"/>
</dbReference>
<dbReference type="Proteomes" id="UP001364211">
    <property type="component" value="Unassembled WGS sequence"/>
</dbReference>
<evidence type="ECO:0000256" key="2">
    <source>
        <dbReference type="SAM" id="MobiDB-lite"/>
    </source>
</evidence>
<dbReference type="InterPro" id="IPR005133">
    <property type="entry name" value="PhaG_MnhG_YufB"/>
</dbReference>
<keyword evidence="3" id="KW-0472">Membrane</keyword>
<sequence>MGAAPLMGPTGPMIADVVSAALMLAGGLSCLLGALGLVRLPDLPARLQATTKPQTLGLLLILLGVAVNLEFENSSTLVLVVLFQVLTAPVISQVVGRSAYRSGAIDRGSLVVDDLGEAMDADSRAARASRTGQPPSPRAGGEPSGPESSRSVDGVDGAPER</sequence>
<keyword evidence="3" id="KW-0812">Transmembrane</keyword>
<keyword evidence="5" id="KW-1185">Reference proteome</keyword>
<proteinExistence type="inferred from homology"/>
<protein>
    <submittedName>
        <fullName evidence="4">Monovalent cation/H(+) antiporter subunit G</fullName>
    </submittedName>
</protein>
<dbReference type="Pfam" id="PF03334">
    <property type="entry name" value="PhaG_MnhG_YufB"/>
    <property type="match status" value="1"/>
</dbReference>
<feature type="region of interest" description="Disordered" evidence="2">
    <location>
        <begin position="121"/>
        <end position="161"/>
    </location>
</feature>
<evidence type="ECO:0000256" key="1">
    <source>
        <dbReference type="ARBA" id="ARBA00008404"/>
    </source>
</evidence>
<name>A0ABU8T5Q0_9PSEU</name>
<evidence type="ECO:0000313" key="4">
    <source>
        <dbReference type="EMBL" id="MEJ8279240.1"/>
    </source>
</evidence>
<organism evidence="4 5">
    <name type="scientific">Pseudonocardia spirodelae</name>
    <dbReference type="NCBI Taxonomy" id="3133431"/>
    <lineage>
        <taxon>Bacteria</taxon>
        <taxon>Bacillati</taxon>
        <taxon>Actinomycetota</taxon>
        <taxon>Actinomycetes</taxon>
        <taxon>Pseudonocardiales</taxon>
        <taxon>Pseudonocardiaceae</taxon>
        <taxon>Pseudonocardia</taxon>
    </lineage>
</organism>
<feature type="compositionally biased region" description="Low complexity" evidence="2">
    <location>
        <begin position="138"/>
        <end position="151"/>
    </location>
</feature>